<gene>
    <name evidence="2" type="ORF">DPMN_098021</name>
</gene>
<protein>
    <submittedName>
        <fullName evidence="2">Uncharacterized protein</fullName>
    </submittedName>
</protein>
<dbReference type="AlphaFoldDB" id="A0A9D4LCT4"/>
<feature type="region of interest" description="Disordered" evidence="1">
    <location>
        <begin position="1"/>
        <end position="38"/>
    </location>
</feature>
<evidence type="ECO:0000256" key="1">
    <source>
        <dbReference type="SAM" id="MobiDB-lite"/>
    </source>
</evidence>
<evidence type="ECO:0000313" key="3">
    <source>
        <dbReference type="Proteomes" id="UP000828390"/>
    </source>
</evidence>
<dbReference type="Proteomes" id="UP000828390">
    <property type="component" value="Unassembled WGS sequence"/>
</dbReference>
<reference evidence="2" key="1">
    <citation type="journal article" date="2019" name="bioRxiv">
        <title>The Genome of the Zebra Mussel, Dreissena polymorpha: A Resource for Invasive Species Research.</title>
        <authorList>
            <person name="McCartney M.A."/>
            <person name="Auch B."/>
            <person name="Kono T."/>
            <person name="Mallez S."/>
            <person name="Zhang Y."/>
            <person name="Obille A."/>
            <person name="Becker A."/>
            <person name="Abrahante J.E."/>
            <person name="Garbe J."/>
            <person name="Badalamenti J.P."/>
            <person name="Herman A."/>
            <person name="Mangelson H."/>
            <person name="Liachko I."/>
            <person name="Sullivan S."/>
            <person name="Sone E.D."/>
            <person name="Koren S."/>
            <person name="Silverstein K.A.T."/>
            <person name="Beckman K.B."/>
            <person name="Gohl D.M."/>
        </authorList>
    </citation>
    <scope>NUCLEOTIDE SEQUENCE</scope>
    <source>
        <strain evidence="2">Duluth1</strain>
        <tissue evidence="2">Whole animal</tissue>
    </source>
</reference>
<accession>A0A9D4LCT4</accession>
<comment type="caution">
    <text evidence="2">The sequence shown here is derived from an EMBL/GenBank/DDBJ whole genome shotgun (WGS) entry which is preliminary data.</text>
</comment>
<feature type="region of interest" description="Disordered" evidence="1">
    <location>
        <begin position="74"/>
        <end position="104"/>
    </location>
</feature>
<proteinExistence type="predicted"/>
<evidence type="ECO:0000313" key="2">
    <source>
        <dbReference type="EMBL" id="KAH3855454.1"/>
    </source>
</evidence>
<organism evidence="2 3">
    <name type="scientific">Dreissena polymorpha</name>
    <name type="common">Zebra mussel</name>
    <name type="synonym">Mytilus polymorpha</name>
    <dbReference type="NCBI Taxonomy" id="45954"/>
    <lineage>
        <taxon>Eukaryota</taxon>
        <taxon>Metazoa</taxon>
        <taxon>Spiralia</taxon>
        <taxon>Lophotrochozoa</taxon>
        <taxon>Mollusca</taxon>
        <taxon>Bivalvia</taxon>
        <taxon>Autobranchia</taxon>
        <taxon>Heteroconchia</taxon>
        <taxon>Euheterodonta</taxon>
        <taxon>Imparidentia</taxon>
        <taxon>Neoheterodontei</taxon>
        <taxon>Myida</taxon>
        <taxon>Dreissenoidea</taxon>
        <taxon>Dreissenidae</taxon>
        <taxon>Dreissena</taxon>
    </lineage>
</organism>
<name>A0A9D4LCT4_DREPO</name>
<keyword evidence="3" id="KW-1185">Reference proteome</keyword>
<dbReference type="EMBL" id="JAIWYP010000003">
    <property type="protein sequence ID" value="KAH3855454.1"/>
    <property type="molecule type" value="Genomic_DNA"/>
</dbReference>
<reference evidence="2" key="2">
    <citation type="submission" date="2020-11" db="EMBL/GenBank/DDBJ databases">
        <authorList>
            <person name="McCartney M.A."/>
            <person name="Auch B."/>
            <person name="Kono T."/>
            <person name="Mallez S."/>
            <person name="Becker A."/>
            <person name="Gohl D.M."/>
            <person name="Silverstein K.A.T."/>
            <person name="Koren S."/>
            <person name="Bechman K.B."/>
            <person name="Herman A."/>
            <person name="Abrahante J.E."/>
            <person name="Garbe J."/>
        </authorList>
    </citation>
    <scope>NUCLEOTIDE SEQUENCE</scope>
    <source>
        <strain evidence="2">Duluth1</strain>
        <tissue evidence="2">Whole animal</tissue>
    </source>
</reference>
<sequence>MSILLFPNRSPRKRKQPASPEHQNPETRQPKANPASTQSYEVFNLAVRQYLDMPSTSGTAIQYSDDINVVCPSMMTVPEPPVAEGPEPHPGTTSRECISDTRVS</sequence>